<feature type="domain" description="TonB-dependent receptor-like beta-barrel" evidence="11">
    <location>
        <begin position="380"/>
        <end position="843"/>
    </location>
</feature>
<dbReference type="InterPro" id="IPR036942">
    <property type="entry name" value="Beta-barrel_TonB_sf"/>
</dbReference>
<dbReference type="InterPro" id="IPR012910">
    <property type="entry name" value="Plug_dom"/>
</dbReference>
<evidence type="ECO:0000256" key="5">
    <source>
        <dbReference type="ARBA" id="ARBA00023077"/>
    </source>
</evidence>
<keyword evidence="2 8" id="KW-0813">Transport</keyword>
<dbReference type="SUPFAM" id="SSF56935">
    <property type="entry name" value="Porins"/>
    <property type="match status" value="1"/>
</dbReference>
<keyword evidence="14" id="KW-1185">Reference proteome</keyword>
<gene>
    <name evidence="13" type="ORF">MNKW57_15940</name>
</gene>
<keyword evidence="5 9" id="KW-0798">TonB box</keyword>
<organism evidence="13 14">
    <name type="scientific">Biformimicrobium ophioploci</name>
    <dbReference type="NCBI Taxonomy" id="3036711"/>
    <lineage>
        <taxon>Bacteria</taxon>
        <taxon>Pseudomonadati</taxon>
        <taxon>Pseudomonadota</taxon>
        <taxon>Gammaproteobacteria</taxon>
        <taxon>Cellvibrionales</taxon>
        <taxon>Microbulbiferaceae</taxon>
        <taxon>Biformimicrobium</taxon>
    </lineage>
</organism>
<dbReference type="Pfam" id="PF07715">
    <property type="entry name" value="Plug"/>
    <property type="match status" value="1"/>
</dbReference>
<dbReference type="Gene3D" id="2.40.170.20">
    <property type="entry name" value="TonB-dependent receptor, beta-barrel domain"/>
    <property type="match status" value="1"/>
</dbReference>
<keyword evidence="7 8" id="KW-0998">Cell outer membrane</keyword>
<dbReference type="RefSeq" id="WP_285763907.1">
    <property type="nucleotide sequence ID" value="NZ_BSYJ01000003.1"/>
</dbReference>
<evidence type="ECO:0000256" key="10">
    <source>
        <dbReference type="SAM" id="SignalP"/>
    </source>
</evidence>
<keyword evidence="10" id="KW-0732">Signal</keyword>
<keyword evidence="13" id="KW-0675">Receptor</keyword>
<accession>A0ABQ6LYU8</accession>
<evidence type="ECO:0000259" key="11">
    <source>
        <dbReference type="Pfam" id="PF00593"/>
    </source>
</evidence>
<evidence type="ECO:0000256" key="3">
    <source>
        <dbReference type="ARBA" id="ARBA00022452"/>
    </source>
</evidence>
<sequence length="879" mass="95136">MKKNLLSSAVKSALGLTAAAVLLPSMPAFAQDNTETVEEVVVTGSLIKRASKFDEGSQVVTMDRASIDAIGSLMIADTLRSSPLNSLGSFNERSGSSAQSNATVNLRGLGSDRSLVLINGRRMPGSPNLGAASVNLNMIPMAAVERMEIMADGGSAVYGSDAVAGVVNMVMRENFEGFEFSSRHGSRSEDDGIEEGMSFITGITGDKGNITFAAEWNRRDAIMDADREYTAAWIRDNGDGRLDTYLDTDGISYYGKTIEIWDPTTGYYDLQAAANCPSDNGFMGPMGAAAFGMPDGSLCTFAYANISANKAELNRVNTYLNANYQITDEIEFYTNAIFSKVDSFGRYAPPAAAWNNMPEDYADVPFDIDALIASGDISVDANGNPNYEVNGYYRWTNIGPRDGLVTDTQYDFVAGFKGDVSDTVSFDVYASHGLYESKEFGNYYLSYPGLDYVLENGIDPFSEEGAGAMRATTSQDNYTALTKVYGNMQFEGSDLFGAGNAIYLVGGEMFSVEYNNQYDSASEAGLVGGSAGNSSGGERDVKAVFAEAVIPTTEQLELNASVRYDDYSDFGSNVSPALSATFLVNEDITLRSRVGKGFRAPSLSELYGPSSFSAEDATDPVTGLSRQWDTYYSTNQDLDAEKSTSFSFGGNWQFADSWDLDVGYWSVEVDDVIAQPSTQSLFYALASGVSLDPSSGIYRVGTGAQTEFYSTSANIGVLNVSGLDVKLNGSVDTSFGMFTLNTLVTHTLSYEEDAYYKGPVQDTVGFNMTPDLKAQAVFGWFYDAHSVNLTVDYIGEHDEFTTVDANGNLVDSGNMLESWTTMNLSYGFDAGDWGAIKVGARNLTNEEPVLDKDGKFSRDHYNLYDNTGRVVYAEYKIQF</sequence>
<evidence type="ECO:0000256" key="7">
    <source>
        <dbReference type="ARBA" id="ARBA00023237"/>
    </source>
</evidence>
<dbReference type="InterPro" id="IPR037066">
    <property type="entry name" value="Plug_dom_sf"/>
</dbReference>
<reference evidence="13 14" key="1">
    <citation type="submission" date="2023-04" db="EMBL/GenBank/DDBJ databases">
        <title>Marinobulbifer ophiurae gen. nov., sp. Nov., isolate from tissue of brittle star Ophioplocus japonicus.</title>
        <authorList>
            <person name="Kawano K."/>
            <person name="Sawayama S."/>
            <person name="Nakagawa S."/>
        </authorList>
    </citation>
    <scope>NUCLEOTIDE SEQUENCE [LARGE SCALE GENOMIC DNA]</scope>
    <source>
        <strain evidence="13 14">NKW57</strain>
    </source>
</reference>
<name>A0ABQ6LYU8_9GAMM</name>
<dbReference type="Proteomes" id="UP001224392">
    <property type="component" value="Unassembled WGS sequence"/>
</dbReference>
<evidence type="ECO:0000259" key="12">
    <source>
        <dbReference type="Pfam" id="PF07715"/>
    </source>
</evidence>
<dbReference type="Pfam" id="PF00593">
    <property type="entry name" value="TonB_dep_Rec_b-barrel"/>
    <property type="match status" value="1"/>
</dbReference>
<dbReference type="InterPro" id="IPR039426">
    <property type="entry name" value="TonB-dep_rcpt-like"/>
</dbReference>
<keyword evidence="3 8" id="KW-1134">Transmembrane beta strand</keyword>
<dbReference type="InterPro" id="IPR000531">
    <property type="entry name" value="Beta-barrel_TonB"/>
</dbReference>
<dbReference type="PROSITE" id="PS52016">
    <property type="entry name" value="TONB_DEPENDENT_REC_3"/>
    <property type="match status" value="1"/>
</dbReference>
<comment type="subcellular location">
    <subcellularLocation>
        <location evidence="1 8">Cell outer membrane</location>
        <topology evidence="1 8">Multi-pass membrane protein</topology>
    </subcellularLocation>
</comment>
<comment type="similarity">
    <text evidence="8 9">Belongs to the TonB-dependent receptor family.</text>
</comment>
<feature type="signal peptide" evidence="10">
    <location>
        <begin position="1"/>
        <end position="30"/>
    </location>
</feature>
<evidence type="ECO:0000256" key="6">
    <source>
        <dbReference type="ARBA" id="ARBA00023136"/>
    </source>
</evidence>
<evidence type="ECO:0000313" key="14">
    <source>
        <dbReference type="Proteomes" id="UP001224392"/>
    </source>
</evidence>
<proteinExistence type="inferred from homology"/>
<dbReference type="EMBL" id="BSYJ01000003">
    <property type="protein sequence ID" value="GMG87273.1"/>
    <property type="molecule type" value="Genomic_DNA"/>
</dbReference>
<evidence type="ECO:0000256" key="1">
    <source>
        <dbReference type="ARBA" id="ARBA00004571"/>
    </source>
</evidence>
<keyword evidence="4 8" id="KW-0812">Transmembrane</keyword>
<keyword evidence="6 8" id="KW-0472">Membrane</keyword>
<dbReference type="PANTHER" id="PTHR47234">
    <property type="match status" value="1"/>
</dbReference>
<feature type="domain" description="TonB-dependent receptor plug" evidence="12">
    <location>
        <begin position="54"/>
        <end position="166"/>
    </location>
</feature>
<feature type="chain" id="PRO_5045357171" evidence="10">
    <location>
        <begin position="31"/>
        <end position="879"/>
    </location>
</feature>
<evidence type="ECO:0000256" key="4">
    <source>
        <dbReference type="ARBA" id="ARBA00022692"/>
    </source>
</evidence>
<evidence type="ECO:0000256" key="9">
    <source>
        <dbReference type="RuleBase" id="RU003357"/>
    </source>
</evidence>
<comment type="caution">
    <text evidence="13">The sequence shown here is derived from an EMBL/GenBank/DDBJ whole genome shotgun (WGS) entry which is preliminary data.</text>
</comment>
<evidence type="ECO:0000256" key="8">
    <source>
        <dbReference type="PROSITE-ProRule" id="PRU01360"/>
    </source>
</evidence>
<dbReference type="PANTHER" id="PTHR47234:SF2">
    <property type="entry name" value="TONB-DEPENDENT RECEPTOR"/>
    <property type="match status" value="1"/>
</dbReference>
<dbReference type="Gene3D" id="2.170.130.10">
    <property type="entry name" value="TonB-dependent receptor, plug domain"/>
    <property type="match status" value="1"/>
</dbReference>
<protein>
    <submittedName>
        <fullName evidence="13">TonB-dependent receptor</fullName>
    </submittedName>
</protein>
<evidence type="ECO:0000313" key="13">
    <source>
        <dbReference type="EMBL" id="GMG87273.1"/>
    </source>
</evidence>
<evidence type="ECO:0000256" key="2">
    <source>
        <dbReference type="ARBA" id="ARBA00022448"/>
    </source>
</evidence>